<comment type="caution">
    <text evidence="2">The sequence shown here is derived from an EMBL/GenBank/DDBJ whole genome shotgun (WGS) entry which is preliminary data.</text>
</comment>
<dbReference type="Proteomes" id="UP000828390">
    <property type="component" value="Unassembled WGS sequence"/>
</dbReference>
<dbReference type="AlphaFoldDB" id="A0A9D4M7G5"/>
<feature type="region of interest" description="Disordered" evidence="1">
    <location>
        <begin position="20"/>
        <end position="51"/>
    </location>
</feature>
<organism evidence="2 3">
    <name type="scientific">Dreissena polymorpha</name>
    <name type="common">Zebra mussel</name>
    <name type="synonym">Mytilus polymorpha</name>
    <dbReference type="NCBI Taxonomy" id="45954"/>
    <lineage>
        <taxon>Eukaryota</taxon>
        <taxon>Metazoa</taxon>
        <taxon>Spiralia</taxon>
        <taxon>Lophotrochozoa</taxon>
        <taxon>Mollusca</taxon>
        <taxon>Bivalvia</taxon>
        <taxon>Autobranchia</taxon>
        <taxon>Heteroconchia</taxon>
        <taxon>Euheterodonta</taxon>
        <taxon>Imparidentia</taxon>
        <taxon>Neoheterodontei</taxon>
        <taxon>Myida</taxon>
        <taxon>Dreissenoidea</taxon>
        <taxon>Dreissenidae</taxon>
        <taxon>Dreissena</taxon>
    </lineage>
</organism>
<dbReference type="EMBL" id="JAIWYP010000002">
    <property type="protein sequence ID" value="KAH3871188.1"/>
    <property type="molecule type" value="Genomic_DNA"/>
</dbReference>
<accession>A0A9D4M7G5</accession>
<sequence>MPAIKLKKVTAEYLAEKEKKEAEKLKEKEKTLEAEDDLKGDEEEVQEKEVEYPVENSKVKNFLDVEILHDKRKRSLPATEQNLVEWLDSNPR</sequence>
<protein>
    <submittedName>
        <fullName evidence="2">Uncharacterized protein</fullName>
    </submittedName>
</protein>
<evidence type="ECO:0000313" key="2">
    <source>
        <dbReference type="EMBL" id="KAH3871188.1"/>
    </source>
</evidence>
<feature type="compositionally biased region" description="Acidic residues" evidence="1">
    <location>
        <begin position="34"/>
        <end position="46"/>
    </location>
</feature>
<reference evidence="2" key="2">
    <citation type="submission" date="2020-11" db="EMBL/GenBank/DDBJ databases">
        <authorList>
            <person name="McCartney M.A."/>
            <person name="Auch B."/>
            <person name="Kono T."/>
            <person name="Mallez S."/>
            <person name="Becker A."/>
            <person name="Gohl D.M."/>
            <person name="Silverstein K.A.T."/>
            <person name="Koren S."/>
            <person name="Bechman K.B."/>
            <person name="Herman A."/>
            <person name="Abrahante J.E."/>
            <person name="Garbe J."/>
        </authorList>
    </citation>
    <scope>NUCLEOTIDE SEQUENCE</scope>
    <source>
        <strain evidence="2">Duluth1</strain>
        <tissue evidence="2">Whole animal</tissue>
    </source>
</reference>
<feature type="compositionally biased region" description="Basic and acidic residues" evidence="1">
    <location>
        <begin position="20"/>
        <end position="33"/>
    </location>
</feature>
<name>A0A9D4M7G5_DREPO</name>
<evidence type="ECO:0000313" key="3">
    <source>
        <dbReference type="Proteomes" id="UP000828390"/>
    </source>
</evidence>
<gene>
    <name evidence="2" type="ORF">DPMN_034382</name>
</gene>
<proteinExistence type="predicted"/>
<reference evidence="2" key="1">
    <citation type="journal article" date="2019" name="bioRxiv">
        <title>The Genome of the Zebra Mussel, Dreissena polymorpha: A Resource for Invasive Species Research.</title>
        <authorList>
            <person name="McCartney M.A."/>
            <person name="Auch B."/>
            <person name="Kono T."/>
            <person name="Mallez S."/>
            <person name="Zhang Y."/>
            <person name="Obille A."/>
            <person name="Becker A."/>
            <person name="Abrahante J.E."/>
            <person name="Garbe J."/>
            <person name="Badalamenti J.P."/>
            <person name="Herman A."/>
            <person name="Mangelson H."/>
            <person name="Liachko I."/>
            <person name="Sullivan S."/>
            <person name="Sone E.D."/>
            <person name="Koren S."/>
            <person name="Silverstein K.A.T."/>
            <person name="Beckman K.B."/>
            <person name="Gohl D.M."/>
        </authorList>
    </citation>
    <scope>NUCLEOTIDE SEQUENCE</scope>
    <source>
        <strain evidence="2">Duluth1</strain>
        <tissue evidence="2">Whole animal</tissue>
    </source>
</reference>
<keyword evidence="3" id="KW-1185">Reference proteome</keyword>
<evidence type="ECO:0000256" key="1">
    <source>
        <dbReference type="SAM" id="MobiDB-lite"/>
    </source>
</evidence>